<feature type="domain" description="Cytochrome b5 heme-binding" evidence="5">
    <location>
        <begin position="35"/>
        <end position="112"/>
    </location>
</feature>
<evidence type="ECO:0000313" key="6">
    <source>
        <dbReference type="EMBL" id="TPX77876.1"/>
    </source>
</evidence>
<dbReference type="InterPro" id="IPR036400">
    <property type="entry name" value="Cyt_B5-like_heme/steroid_sf"/>
</dbReference>
<dbReference type="STRING" id="246404.A0A507FRJ2"/>
<reference evidence="6 7" key="1">
    <citation type="journal article" date="2019" name="Sci. Rep.">
        <title>Comparative genomics of chytrid fungi reveal insights into the obligate biotrophic and pathogenic lifestyle of Synchytrium endobioticum.</title>
        <authorList>
            <person name="van de Vossenberg B.T.L.H."/>
            <person name="Warris S."/>
            <person name="Nguyen H.D.T."/>
            <person name="van Gent-Pelzer M.P.E."/>
            <person name="Joly D.L."/>
            <person name="van de Geest H.C."/>
            <person name="Bonants P.J.M."/>
            <person name="Smith D.S."/>
            <person name="Levesque C.A."/>
            <person name="van der Lee T.A.J."/>
        </authorList>
    </citation>
    <scope>NUCLEOTIDE SEQUENCE [LARGE SCALE GENOMIC DNA]</scope>
    <source>
        <strain evidence="6 7">CBS 675.73</strain>
    </source>
</reference>
<dbReference type="EMBL" id="QEAP01000012">
    <property type="protein sequence ID" value="TPX77876.1"/>
    <property type="molecule type" value="Genomic_DNA"/>
</dbReference>
<proteinExistence type="inferred from homology"/>
<dbReference type="PROSITE" id="PS00191">
    <property type="entry name" value="CYTOCHROME_B5_1"/>
    <property type="match status" value="1"/>
</dbReference>
<protein>
    <recommendedName>
        <fullName evidence="5">Cytochrome b5 heme-binding domain-containing protein</fullName>
    </recommendedName>
</protein>
<dbReference type="SUPFAM" id="SSF55856">
    <property type="entry name" value="Cytochrome b5-like heme/steroid binding domain"/>
    <property type="match status" value="1"/>
</dbReference>
<dbReference type="InterPro" id="IPR018506">
    <property type="entry name" value="Cyt_B5_heme-BS"/>
</dbReference>
<dbReference type="GO" id="GO:0004128">
    <property type="term" value="F:cytochrome-b5 reductase activity, acting on NAD(P)H"/>
    <property type="evidence" value="ECO:0007669"/>
    <property type="project" value="TreeGrafter"/>
</dbReference>
<accession>A0A507FRJ2</accession>
<sequence length="214" mass="23545">MVRIAALLELIPLSKLRRNRLKASGANLRNGVSQLGKYTLSELAQHTSKEDVWIAYQGKIYAISQYLSFHPGGMQKLMEVAGTDVTAVFMKVHPWVNLECILGDECLIGFLIPAGNSKQLSGCLAEVSWNLNNTRGNRDKSPVLKKEVPGLNASNIPLSSRIPRSGIAHEPQETVATSLPPESPPPSVFKMIFPTSKQSVQHFPSDVMLMRRNA</sequence>
<dbReference type="Pfam" id="PF00173">
    <property type="entry name" value="Cyt-b5"/>
    <property type="match status" value="1"/>
</dbReference>
<keyword evidence="2 4" id="KW-0479">Metal-binding</keyword>
<dbReference type="Gene3D" id="3.10.120.10">
    <property type="entry name" value="Cytochrome b5-like heme/steroid binding domain"/>
    <property type="match status" value="1"/>
</dbReference>
<organism evidence="6 7">
    <name type="scientific">Chytriomyces confervae</name>
    <dbReference type="NCBI Taxonomy" id="246404"/>
    <lineage>
        <taxon>Eukaryota</taxon>
        <taxon>Fungi</taxon>
        <taxon>Fungi incertae sedis</taxon>
        <taxon>Chytridiomycota</taxon>
        <taxon>Chytridiomycota incertae sedis</taxon>
        <taxon>Chytridiomycetes</taxon>
        <taxon>Chytridiales</taxon>
        <taxon>Chytriomycetaceae</taxon>
        <taxon>Chytriomyces</taxon>
    </lineage>
</organism>
<evidence type="ECO:0000259" key="5">
    <source>
        <dbReference type="PROSITE" id="PS50255"/>
    </source>
</evidence>
<dbReference type="PANTHER" id="PTHR46237">
    <property type="entry name" value="CYTOCHROME B5 REDUCTASE 4 FAMILY MEMBER"/>
    <property type="match status" value="1"/>
</dbReference>
<comment type="caution">
    <text evidence="6">The sequence shown here is derived from an EMBL/GenBank/DDBJ whole genome shotgun (WGS) entry which is preliminary data.</text>
</comment>
<dbReference type="Proteomes" id="UP000320333">
    <property type="component" value="Unassembled WGS sequence"/>
</dbReference>
<dbReference type="PANTHER" id="PTHR46237:SF1">
    <property type="entry name" value="CYTOCHROME B5 REDUCTASE 4"/>
    <property type="match status" value="1"/>
</dbReference>
<dbReference type="SMART" id="SM01117">
    <property type="entry name" value="Cyt-b5"/>
    <property type="match status" value="1"/>
</dbReference>
<dbReference type="GO" id="GO:0020037">
    <property type="term" value="F:heme binding"/>
    <property type="evidence" value="ECO:0007669"/>
    <property type="project" value="UniProtKB-UniRule"/>
</dbReference>
<dbReference type="GO" id="GO:0046872">
    <property type="term" value="F:metal ion binding"/>
    <property type="evidence" value="ECO:0007669"/>
    <property type="project" value="UniProtKB-UniRule"/>
</dbReference>
<dbReference type="PROSITE" id="PS50255">
    <property type="entry name" value="CYTOCHROME_B5_2"/>
    <property type="match status" value="1"/>
</dbReference>
<dbReference type="InterPro" id="IPR051872">
    <property type="entry name" value="Cytochrome_b5/Flavoprotein_Rdt"/>
</dbReference>
<evidence type="ECO:0000313" key="7">
    <source>
        <dbReference type="Proteomes" id="UP000320333"/>
    </source>
</evidence>
<gene>
    <name evidence="6" type="ORF">CcCBS67573_g00790</name>
</gene>
<dbReference type="OrthoDB" id="432299at2759"/>
<evidence type="ECO:0000256" key="4">
    <source>
        <dbReference type="RuleBase" id="RU362121"/>
    </source>
</evidence>
<evidence type="ECO:0000256" key="3">
    <source>
        <dbReference type="ARBA" id="ARBA00023004"/>
    </source>
</evidence>
<evidence type="ECO:0000256" key="1">
    <source>
        <dbReference type="ARBA" id="ARBA00022617"/>
    </source>
</evidence>
<evidence type="ECO:0000256" key="2">
    <source>
        <dbReference type="ARBA" id="ARBA00022723"/>
    </source>
</evidence>
<keyword evidence="1 4" id="KW-0349">Heme</keyword>
<dbReference type="InterPro" id="IPR001199">
    <property type="entry name" value="Cyt_B5-like_heme/steroid-bd"/>
</dbReference>
<keyword evidence="7" id="KW-1185">Reference proteome</keyword>
<name>A0A507FRJ2_9FUNG</name>
<keyword evidence="3 4" id="KW-0408">Iron</keyword>
<comment type="similarity">
    <text evidence="4">Belongs to the cytochrome b5 family.</text>
</comment>
<dbReference type="GO" id="GO:0005737">
    <property type="term" value="C:cytoplasm"/>
    <property type="evidence" value="ECO:0007669"/>
    <property type="project" value="TreeGrafter"/>
</dbReference>
<dbReference type="AlphaFoldDB" id="A0A507FRJ2"/>